<organism evidence="7">
    <name type="scientific">hydrothermal vent metagenome</name>
    <dbReference type="NCBI Taxonomy" id="652676"/>
    <lineage>
        <taxon>unclassified sequences</taxon>
        <taxon>metagenomes</taxon>
        <taxon>ecological metagenomes</taxon>
    </lineage>
</organism>
<evidence type="ECO:0000313" key="7">
    <source>
        <dbReference type="EMBL" id="SFV67849.1"/>
    </source>
</evidence>
<dbReference type="EMBL" id="FPHN01000233">
    <property type="protein sequence ID" value="SFV67849.1"/>
    <property type="molecule type" value="Genomic_DNA"/>
</dbReference>
<dbReference type="GO" id="GO:0020037">
    <property type="term" value="F:heme binding"/>
    <property type="evidence" value="ECO:0007669"/>
    <property type="project" value="InterPro"/>
</dbReference>
<sequence>MSISYLYLLLLIGLLTGCMENKTETKLNGGVLLEQKCSKCHNLDMPPKSYENEVAPSMMAVTFHLKDFIKSNDPSAHEAKIAEFVKDYVINPSRSKSFCDKASLDSYGVMPSQKGKVTEDELGAIAKYMYDTYDNQKMLKIMQERQRLARMPLHERVLEQQRCKNCHDINKDKVAPSFISISKKYSSNKALIESIKNGSKGKWKNFKLIMPPFKNMTDKDIEGIANWILNLKNQDKEKVMPF</sequence>
<dbReference type="InterPro" id="IPR009056">
    <property type="entry name" value="Cyt_c-like_dom"/>
</dbReference>
<dbReference type="GO" id="GO:0009055">
    <property type="term" value="F:electron transfer activity"/>
    <property type="evidence" value="ECO:0007669"/>
    <property type="project" value="InterPro"/>
</dbReference>
<keyword evidence="3" id="KW-0479">Metal-binding</keyword>
<name>A0A1W1CQ03_9ZZZZ</name>
<keyword evidence="2" id="KW-0349">Heme</keyword>
<dbReference type="InterPro" id="IPR036909">
    <property type="entry name" value="Cyt_c-like_dom_sf"/>
</dbReference>
<evidence type="ECO:0000256" key="2">
    <source>
        <dbReference type="ARBA" id="ARBA00022617"/>
    </source>
</evidence>
<dbReference type="Pfam" id="PF00034">
    <property type="entry name" value="Cytochrom_C"/>
    <property type="match status" value="1"/>
</dbReference>
<evidence type="ECO:0000256" key="1">
    <source>
        <dbReference type="ARBA" id="ARBA00022448"/>
    </source>
</evidence>
<evidence type="ECO:0000256" key="4">
    <source>
        <dbReference type="ARBA" id="ARBA00022982"/>
    </source>
</evidence>
<keyword evidence="5" id="KW-0408">Iron</keyword>
<proteinExistence type="predicted"/>
<dbReference type="Gene3D" id="1.10.760.10">
    <property type="entry name" value="Cytochrome c-like domain"/>
    <property type="match status" value="2"/>
</dbReference>
<dbReference type="PANTHER" id="PTHR37823">
    <property type="entry name" value="CYTOCHROME C-553-LIKE"/>
    <property type="match status" value="1"/>
</dbReference>
<dbReference type="GO" id="GO:0046872">
    <property type="term" value="F:metal ion binding"/>
    <property type="evidence" value="ECO:0007669"/>
    <property type="project" value="UniProtKB-KW"/>
</dbReference>
<gene>
    <name evidence="7" type="ORF">MNB_SV-14-422</name>
</gene>
<reference evidence="7" key="1">
    <citation type="submission" date="2016-10" db="EMBL/GenBank/DDBJ databases">
        <authorList>
            <person name="de Groot N.N."/>
        </authorList>
    </citation>
    <scope>NUCLEOTIDE SEQUENCE</scope>
</reference>
<dbReference type="InterPro" id="IPR051811">
    <property type="entry name" value="Cytochrome_c550/c551-like"/>
</dbReference>
<feature type="domain" description="Cytochrome c" evidence="6">
    <location>
        <begin position="149"/>
        <end position="232"/>
    </location>
</feature>
<protein>
    <submittedName>
        <fullName evidence="7">Thioredoxin</fullName>
    </submittedName>
</protein>
<dbReference type="PROSITE" id="PS51007">
    <property type="entry name" value="CYTC"/>
    <property type="match status" value="2"/>
</dbReference>
<accession>A0A1W1CQ03</accession>
<evidence type="ECO:0000256" key="5">
    <source>
        <dbReference type="ARBA" id="ARBA00023004"/>
    </source>
</evidence>
<dbReference type="PANTHER" id="PTHR37823:SF1">
    <property type="entry name" value="CYTOCHROME C-553-LIKE"/>
    <property type="match status" value="1"/>
</dbReference>
<evidence type="ECO:0000256" key="3">
    <source>
        <dbReference type="ARBA" id="ARBA00022723"/>
    </source>
</evidence>
<feature type="domain" description="Cytochrome c" evidence="6">
    <location>
        <begin position="24"/>
        <end position="133"/>
    </location>
</feature>
<keyword evidence="1" id="KW-0813">Transport</keyword>
<dbReference type="SUPFAM" id="SSF46626">
    <property type="entry name" value="Cytochrome c"/>
    <property type="match status" value="2"/>
</dbReference>
<dbReference type="AlphaFoldDB" id="A0A1W1CQ03"/>
<evidence type="ECO:0000259" key="6">
    <source>
        <dbReference type="PROSITE" id="PS51007"/>
    </source>
</evidence>
<keyword evidence="4" id="KW-0249">Electron transport</keyword>